<gene>
    <name evidence="4" type="ORF">MNOR_LOCUS18935</name>
</gene>
<dbReference type="PROSITE" id="PS50088">
    <property type="entry name" value="ANK_REPEAT"/>
    <property type="match status" value="4"/>
</dbReference>
<dbReference type="SUPFAM" id="SSF48403">
    <property type="entry name" value="Ankyrin repeat"/>
    <property type="match status" value="1"/>
</dbReference>
<feature type="repeat" description="ANK" evidence="3">
    <location>
        <begin position="140"/>
        <end position="172"/>
    </location>
</feature>
<dbReference type="Gene3D" id="1.25.40.20">
    <property type="entry name" value="Ankyrin repeat-containing domain"/>
    <property type="match status" value="3"/>
</dbReference>
<evidence type="ECO:0000313" key="4">
    <source>
        <dbReference type="EMBL" id="CAL4108601.1"/>
    </source>
</evidence>
<keyword evidence="1" id="KW-0677">Repeat</keyword>
<protein>
    <recommendedName>
        <fullName evidence="6">Ankyrin</fullName>
    </recommendedName>
</protein>
<feature type="repeat" description="ANK" evidence="3">
    <location>
        <begin position="107"/>
        <end position="139"/>
    </location>
</feature>
<dbReference type="Pfam" id="PF12796">
    <property type="entry name" value="Ank_2"/>
    <property type="match status" value="2"/>
</dbReference>
<evidence type="ECO:0000256" key="3">
    <source>
        <dbReference type="PROSITE-ProRule" id="PRU00023"/>
    </source>
</evidence>
<evidence type="ECO:0000256" key="1">
    <source>
        <dbReference type="ARBA" id="ARBA00022737"/>
    </source>
</evidence>
<proteinExistence type="predicted"/>
<dbReference type="PANTHER" id="PTHR24198:SF165">
    <property type="entry name" value="ANKYRIN REPEAT-CONTAINING PROTEIN-RELATED"/>
    <property type="match status" value="1"/>
</dbReference>
<reference evidence="4 5" key="1">
    <citation type="submission" date="2024-05" db="EMBL/GenBank/DDBJ databases">
        <authorList>
            <person name="Wallberg A."/>
        </authorList>
    </citation>
    <scope>NUCLEOTIDE SEQUENCE [LARGE SCALE GENOMIC DNA]</scope>
</reference>
<dbReference type="InterPro" id="IPR036770">
    <property type="entry name" value="Ankyrin_rpt-contain_sf"/>
</dbReference>
<comment type="caution">
    <text evidence="4">The sequence shown here is derived from an EMBL/GenBank/DDBJ whole genome shotgun (WGS) entry which is preliminary data.</text>
</comment>
<dbReference type="AlphaFoldDB" id="A0AAV2QZ86"/>
<dbReference type="PROSITE" id="PS50297">
    <property type="entry name" value="ANK_REP_REGION"/>
    <property type="match status" value="4"/>
</dbReference>
<dbReference type="EMBL" id="CAXKWB010013803">
    <property type="protein sequence ID" value="CAL4108601.1"/>
    <property type="molecule type" value="Genomic_DNA"/>
</dbReference>
<name>A0AAV2QZ86_MEGNR</name>
<dbReference type="Proteomes" id="UP001497623">
    <property type="component" value="Unassembled WGS sequence"/>
</dbReference>
<evidence type="ECO:0000256" key="2">
    <source>
        <dbReference type="ARBA" id="ARBA00023043"/>
    </source>
</evidence>
<dbReference type="PRINTS" id="PR01415">
    <property type="entry name" value="ANKYRIN"/>
</dbReference>
<feature type="non-terminal residue" evidence="4">
    <location>
        <position position="1"/>
    </location>
</feature>
<keyword evidence="5" id="KW-1185">Reference proteome</keyword>
<accession>A0AAV2QZ86</accession>
<sequence length="235" mass="25752">DIDIPINNGRTPLHAAAFNDHPDTVKLLLVYVEDTKKQDIRGKTPADLARNKGLYGIANFINDTISMATSVSNETMWVAAERGQLAFVNKALDMGDIEVNWRNLDRSGYTALHAAARFNHPAIVAALIFAGADMDIGDNYDQTPLHVAIYAGNTDVVRILLDQGADPNIARYEGSTPLHVAARYNETAIAQLLIQDGANTRKQDDQGRTPADDARLYGNDELAKNIDNFTYLMAP</sequence>
<dbReference type="SMART" id="SM00248">
    <property type="entry name" value="ANK"/>
    <property type="match status" value="5"/>
</dbReference>
<evidence type="ECO:0000313" key="5">
    <source>
        <dbReference type="Proteomes" id="UP001497623"/>
    </source>
</evidence>
<evidence type="ECO:0008006" key="6">
    <source>
        <dbReference type="Google" id="ProtNLM"/>
    </source>
</evidence>
<organism evidence="4 5">
    <name type="scientific">Meganyctiphanes norvegica</name>
    <name type="common">Northern krill</name>
    <name type="synonym">Thysanopoda norvegica</name>
    <dbReference type="NCBI Taxonomy" id="48144"/>
    <lineage>
        <taxon>Eukaryota</taxon>
        <taxon>Metazoa</taxon>
        <taxon>Ecdysozoa</taxon>
        <taxon>Arthropoda</taxon>
        <taxon>Crustacea</taxon>
        <taxon>Multicrustacea</taxon>
        <taxon>Malacostraca</taxon>
        <taxon>Eumalacostraca</taxon>
        <taxon>Eucarida</taxon>
        <taxon>Euphausiacea</taxon>
        <taxon>Euphausiidae</taxon>
        <taxon>Meganyctiphanes</taxon>
    </lineage>
</organism>
<feature type="repeat" description="ANK" evidence="3">
    <location>
        <begin position="8"/>
        <end position="40"/>
    </location>
</feature>
<dbReference type="PANTHER" id="PTHR24198">
    <property type="entry name" value="ANKYRIN REPEAT AND PROTEIN KINASE DOMAIN-CONTAINING PROTEIN"/>
    <property type="match status" value="1"/>
</dbReference>
<dbReference type="Pfam" id="PF00023">
    <property type="entry name" value="Ank"/>
    <property type="match status" value="1"/>
</dbReference>
<keyword evidence="2 3" id="KW-0040">ANK repeat</keyword>
<feature type="non-terminal residue" evidence="4">
    <location>
        <position position="235"/>
    </location>
</feature>
<feature type="repeat" description="ANK" evidence="3">
    <location>
        <begin position="173"/>
        <end position="205"/>
    </location>
</feature>
<dbReference type="InterPro" id="IPR002110">
    <property type="entry name" value="Ankyrin_rpt"/>
</dbReference>